<dbReference type="KEGG" id="puo:RZN69_21035"/>
<evidence type="ECO:0000313" key="1">
    <source>
        <dbReference type="EMBL" id="WOO41113.1"/>
    </source>
</evidence>
<dbReference type="SUPFAM" id="SSF81301">
    <property type="entry name" value="Nucleotidyltransferase"/>
    <property type="match status" value="1"/>
</dbReference>
<organism evidence="1 2">
    <name type="scientific">Rubellicoccus peritrichatus</name>
    <dbReference type="NCBI Taxonomy" id="3080537"/>
    <lineage>
        <taxon>Bacteria</taxon>
        <taxon>Pseudomonadati</taxon>
        <taxon>Verrucomicrobiota</taxon>
        <taxon>Opitutia</taxon>
        <taxon>Puniceicoccales</taxon>
        <taxon>Cerasicoccaceae</taxon>
        <taxon>Rubellicoccus</taxon>
    </lineage>
</organism>
<reference evidence="1 2" key="1">
    <citation type="submission" date="2023-10" db="EMBL/GenBank/DDBJ databases">
        <title>Rubellicoccus peritrichatus gen. nov., sp. nov., isolated from an algae of coral reef tank.</title>
        <authorList>
            <person name="Luo J."/>
        </authorList>
    </citation>
    <scope>NUCLEOTIDE SEQUENCE [LARGE SCALE GENOMIC DNA]</scope>
    <source>
        <strain evidence="1 2">CR14</strain>
    </source>
</reference>
<dbReference type="AlphaFoldDB" id="A0AAQ3LCL8"/>
<dbReference type="RefSeq" id="WP_317833504.1">
    <property type="nucleotide sequence ID" value="NZ_CP136920.1"/>
</dbReference>
<dbReference type="InterPro" id="IPR043519">
    <property type="entry name" value="NT_sf"/>
</dbReference>
<sequence>MDFLTLLQRLHKHSTEFVVVGGYASMLLGSDMLTQDLDICVRLSSENLNRIYDSVDDLNPRYRMGPDKKTITREMATADSIKNLYLQTDLGSLDCLGRIEGLGDYDLVLQYAREIKLDFGTIKTLDFDGLIIAKSALKRQKDILTVKKLEAIRSHLKKDS</sequence>
<keyword evidence="2" id="KW-1185">Reference proteome</keyword>
<dbReference type="Gene3D" id="3.30.460.40">
    <property type="match status" value="1"/>
</dbReference>
<dbReference type="EMBL" id="CP136920">
    <property type="protein sequence ID" value="WOO41113.1"/>
    <property type="molecule type" value="Genomic_DNA"/>
</dbReference>
<evidence type="ECO:0000313" key="2">
    <source>
        <dbReference type="Proteomes" id="UP001304300"/>
    </source>
</evidence>
<dbReference type="Proteomes" id="UP001304300">
    <property type="component" value="Chromosome"/>
</dbReference>
<name>A0AAQ3LCL8_9BACT</name>
<protein>
    <recommendedName>
        <fullName evidence="3">Nucleotidyltransferase</fullName>
    </recommendedName>
</protein>
<gene>
    <name evidence="1" type="ORF">RZN69_21035</name>
</gene>
<proteinExistence type="predicted"/>
<evidence type="ECO:0008006" key="3">
    <source>
        <dbReference type="Google" id="ProtNLM"/>
    </source>
</evidence>
<accession>A0AAQ3LCL8</accession>